<evidence type="ECO:0000313" key="3">
    <source>
        <dbReference type="Proteomes" id="UP001328107"/>
    </source>
</evidence>
<keyword evidence="1" id="KW-0812">Transmembrane</keyword>
<name>A0AAN5ID01_9BILA</name>
<feature type="transmembrane region" description="Helical" evidence="1">
    <location>
        <begin position="98"/>
        <end position="125"/>
    </location>
</feature>
<protein>
    <recommendedName>
        <fullName evidence="4">G protein-coupled receptor</fullName>
    </recommendedName>
</protein>
<dbReference type="Proteomes" id="UP001328107">
    <property type="component" value="Unassembled WGS sequence"/>
</dbReference>
<dbReference type="EMBL" id="BTRK01000006">
    <property type="protein sequence ID" value="GMR58111.1"/>
    <property type="molecule type" value="Genomic_DNA"/>
</dbReference>
<feature type="transmembrane region" description="Helical" evidence="1">
    <location>
        <begin position="20"/>
        <end position="44"/>
    </location>
</feature>
<dbReference type="Gene3D" id="1.20.1070.10">
    <property type="entry name" value="Rhodopsin 7-helix transmembrane proteins"/>
    <property type="match status" value="1"/>
</dbReference>
<gene>
    <name evidence="2" type="ORF">PMAYCL1PPCAC_28306</name>
</gene>
<comment type="caution">
    <text evidence="2">The sequence shown here is derived from an EMBL/GenBank/DDBJ whole genome shotgun (WGS) entry which is preliminary data.</text>
</comment>
<feature type="transmembrane region" description="Helical" evidence="1">
    <location>
        <begin position="254"/>
        <end position="282"/>
    </location>
</feature>
<feature type="transmembrane region" description="Helical" evidence="1">
    <location>
        <begin position="56"/>
        <end position="78"/>
    </location>
</feature>
<feature type="transmembrane region" description="Helical" evidence="1">
    <location>
        <begin position="294"/>
        <end position="316"/>
    </location>
</feature>
<dbReference type="AlphaFoldDB" id="A0AAN5ID01"/>
<dbReference type="PANTHER" id="PTHR45830">
    <property type="entry name" value="SERPENTINE RECEPTOR, CLASS I"/>
    <property type="match status" value="1"/>
</dbReference>
<dbReference type="PANTHER" id="PTHR45830:SF15">
    <property type="entry name" value="SERPENTINE RECEPTOR, CLASS I"/>
    <property type="match status" value="1"/>
</dbReference>
<sequence length="351" mass="40001">MNSSLSYGLFLDRDFAITAIKIAQFIYAALALLLMHPLAFYLILKKTQLLSRELKVCYMLNQVQLAAHDIWGLLLYQMHPLLPYPALYCSGFACGGRWLSPGACLAIEAAFTVHSMLLIIATLLFMAQRVIETNSRWRIGKCGISLFLLSLYAFLLLNVVGCALFARDSPDRERILNSTPDLAWISNLQGVLVIFGELRNIGPFQYQVFIIFASILVMLPIRLSLVSIAIRALKRQKRSLQNLSDRTRQMQERLVRVLLRQTGMLSVFYIYPQMVIFIFVYVPADWLPQFLTAGIRLLCMPLYTLNSLIQFIILLMTNQRFIRDIRGFRKGSSRIEVTHLGHTTTAPLTTV</sequence>
<feature type="non-terminal residue" evidence="2">
    <location>
        <position position="351"/>
    </location>
</feature>
<keyword evidence="1" id="KW-1133">Transmembrane helix</keyword>
<dbReference type="InterPro" id="IPR019422">
    <property type="entry name" value="7TM_GPCR_serpentine_rcpt_Srh"/>
</dbReference>
<accession>A0AAN5ID01</accession>
<keyword evidence="3" id="KW-1185">Reference proteome</keyword>
<evidence type="ECO:0000256" key="1">
    <source>
        <dbReference type="SAM" id="Phobius"/>
    </source>
</evidence>
<organism evidence="2 3">
    <name type="scientific">Pristionchus mayeri</name>
    <dbReference type="NCBI Taxonomy" id="1317129"/>
    <lineage>
        <taxon>Eukaryota</taxon>
        <taxon>Metazoa</taxon>
        <taxon>Ecdysozoa</taxon>
        <taxon>Nematoda</taxon>
        <taxon>Chromadorea</taxon>
        <taxon>Rhabditida</taxon>
        <taxon>Rhabditina</taxon>
        <taxon>Diplogasteromorpha</taxon>
        <taxon>Diplogasteroidea</taxon>
        <taxon>Neodiplogasteridae</taxon>
        <taxon>Pristionchus</taxon>
    </lineage>
</organism>
<evidence type="ECO:0008006" key="4">
    <source>
        <dbReference type="Google" id="ProtNLM"/>
    </source>
</evidence>
<reference evidence="3" key="1">
    <citation type="submission" date="2022-10" db="EMBL/GenBank/DDBJ databases">
        <title>Genome assembly of Pristionchus species.</title>
        <authorList>
            <person name="Yoshida K."/>
            <person name="Sommer R.J."/>
        </authorList>
    </citation>
    <scope>NUCLEOTIDE SEQUENCE [LARGE SCALE GENOMIC DNA]</scope>
    <source>
        <strain evidence="3">RS5460</strain>
    </source>
</reference>
<evidence type="ECO:0000313" key="2">
    <source>
        <dbReference type="EMBL" id="GMR58111.1"/>
    </source>
</evidence>
<proteinExistence type="predicted"/>
<feature type="transmembrane region" description="Helical" evidence="1">
    <location>
        <begin position="146"/>
        <end position="166"/>
    </location>
</feature>
<keyword evidence="1" id="KW-0472">Membrane</keyword>
<dbReference type="Pfam" id="PF10318">
    <property type="entry name" value="7TM_GPCR_Srh"/>
    <property type="match status" value="1"/>
</dbReference>
<feature type="transmembrane region" description="Helical" evidence="1">
    <location>
        <begin position="208"/>
        <end position="233"/>
    </location>
</feature>